<dbReference type="EMBL" id="WEKV01000020">
    <property type="protein sequence ID" value="KAB7782737.1"/>
    <property type="molecule type" value="Genomic_DNA"/>
</dbReference>
<protein>
    <submittedName>
        <fullName evidence="2">Uncharacterized protein</fullName>
    </submittedName>
</protein>
<evidence type="ECO:0000256" key="1">
    <source>
        <dbReference type="SAM" id="MobiDB-lite"/>
    </source>
</evidence>
<dbReference type="Proteomes" id="UP000469949">
    <property type="component" value="Unassembled WGS sequence"/>
</dbReference>
<sequence length="61" mass="6627">MIPEGNRRSLAIRLQQGLSIPIPPPPTGRSAGRGASKEIYPVNDQFAVGGWILGHAHRDLR</sequence>
<accession>A0A833J1J7</accession>
<organism evidence="2 3">
    <name type="scientific">Methylorubrum populi</name>
    <dbReference type="NCBI Taxonomy" id="223967"/>
    <lineage>
        <taxon>Bacteria</taxon>
        <taxon>Pseudomonadati</taxon>
        <taxon>Pseudomonadota</taxon>
        <taxon>Alphaproteobacteria</taxon>
        <taxon>Hyphomicrobiales</taxon>
        <taxon>Methylobacteriaceae</taxon>
        <taxon>Methylorubrum</taxon>
    </lineage>
</organism>
<reference evidence="2 3" key="1">
    <citation type="submission" date="2019-10" db="EMBL/GenBank/DDBJ databases">
        <title>Draft Genome Sequence of the Caffeine Degrading Methylotroph Methylorubrum populi PINKEL.</title>
        <authorList>
            <person name="Dawson S.C."/>
            <person name="Zhang X."/>
            <person name="Wright M.E."/>
            <person name="Sharma G."/>
            <person name="Langner J.T."/>
            <person name="Ditty J.L."/>
            <person name="Subuyuj G.A."/>
        </authorList>
    </citation>
    <scope>NUCLEOTIDE SEQUENCE [LARGE SCALE GENOMIC DNA]</scope>
    <source>
        <strain evidence="2 3">Pinkel</strain>
    </source>
</reference>
<name>A0A833J1J7_9HYPH</name>
<dbReference type="AlphaFoldDB" id="A0A833J1J7"/>
<comment type="caution">
    <text evidence="2">The sequence shown here is derived from an EMBL/GenBank/DDBJ whole genome shotgun (WGS) entry which is preliminary data.</text>
</comment>
<evidence type="ECO:0000313" key="2">
    <source>
        <dbReference type="EMBL" id="KAB7782737.1"/>
    </source>
</evidence>
<feature type="region of interest" description="Disordered" evidence="1">
    <location>
        <begin position="16"/>
        <end position="35"/>
    </location>
</feature>
<gene>
    <name evidence="2" type="ORF">F8B43_5492</name>
</gene>
<proteinExistence type="predicted"/>
<evidence type="ECO:0000313" key="3">
    <source>
        <dbReference type="Proteomes" id="UP000469949"/>
    </source>
</evidence>